<reference evidence="4" key="1">
    <citation type="submission" date="2021-02" db="EMBL/GenBank/DDBJ databases">
        <authorList>
            <person name="Nowell W R."/>
        </authorList>
    </citation>
    <scope>NUCLEOTIDE SEQUENCE</scope>
    <source>
        <strain evidence="4">Ploen Becks lab</strain>
    </source>
</reference>
<keyword evidence="5" id="KW-1185">Reference proteome</keyword>
<dbReference type="Gene3D" id="2.30.42.10">
    <property type="match status" value="1"/>
</dbReference>
<evidence type="ECO:0000313" key="5">
    <source>
        <dbReference type="Proteomes" id="UP000663879"/>
    </source>
</evidence>
<dbReference type="Pfam" id="PF00595">
    <property type="entry name" value="PDZ"/>
    <property type="match status" value="1"/>
</dbReference>
<feature type="compositionally biased region" description="Basic and acidic residues" evidence="2">
    <location>
        <begin position="177"/>
        <end position="196"/>
    </location>
</feature>
<dbReference type="InterPro" id="IPR051067">
    <property type="entry name" value="NHER"/>
</dbReference>
<name>A0A813TFV6_9BILA</name>
<dbReference type="InterPro" id="IPR036034">
    <property type="entry name" value="PDZ_sf"/>
</dbReference>
<proteinExistence type="predicted"/>
<dbReference type="CDD" id="cd06768">
    <property type="entry name" value="PDZ_NHERF-like"/>
    <property type="match status" value="1"/>
</dbReference>
<dbReference type="GO" id="GO:0016324">
    <property type="term" value="C:apical plasma membrane"/>
    <property type="evidence" value="ECO:0007669"/>
    <property type="project" value="TreeGrafter"/>
</dbReference>
<gene>
    <name evidence="4" type="ORF">OXX778_LOCUS7086</name>
</gene>
<dbReference type="InterPro" id="IPR001478">
    <property type="entry name" value="PDZ"/>
</dbReference>
<dbReference type="EMBL" id="CAJNOC010000882">
    <property type="protein sequence ID" value="CAF0813310.1"/>
    <property type="molecule type" value="Genomic_DNA"/>
</dbReference>
<evidence type="ECO:0000256" key="2">
    <source>
        <dbReference type="SAM" id="MobiDB-lite"/>
    </source>
</evidence>
<keyword evidence="1" id="KW-0677">Repeat</keyword>
<feature type="domain" description="PDZ" evidence="3">
    <location>
        <begin position="25"/>
        <end position="94"/>
    </location>
</feature>
<dbReference type="PANTHER" id="PTHR14191">
    <property type="entry name" value="PDZ DOMAIN CONTAINING PROTEIN"/>
    <property type="match status" value="1"/>
</dbReference>
<sequence length="327" mass="36972">MSTKSLSEEAIQVTDLEPNEPRARLCHLKKWPDFQGYGFNLHAERAKLQQHIGKVDPNSPAESAGLKEGDRIIEVNYVNISNENHQQVVKRIRNGLELDGQLFADQVVLLVLDPEADEYYKKNNIVVRNDLPNVLRLQTPDKPVDNMEIEAEIEEEVEEVEKEEEITPELTLPNNIESDRVSKCSIRSHESEKLKSTENLPETEPIKVNSLNSSSSDLNNNRLSDQIKVDSNNNINKTSTNSTSSLTNSQDSSPLNKSKQSNNSSGTSSPVQSQNSTLNRSNNAFPKDEIFKMSAADFKQYLKSKGRNDPRVISVDMKRKYEIFQNM</sequence>
<feature type="region of interest" description="Disordered" evidence="2">
    <location>
        <begin position="172"/>
        <end position="285"/>
    </location>
</feature>
<dbReference type="GO" id="GO:0043495">
    <property type="term" value="F:protein-membrane adaptor activity"/>
    <property type="evidence" value="ECO:0007669"/>
    <property type="project" value="TreeGrafter"/>
</dbReference>
<dbReference type="AlphaFoldDB" id="A0A813TFV6"/>
<comment type="caution">
    <text evidence="4">The sequence shown here is derived from an EMBL/GenBank/DDBJ whole genome shotgun (WGS) entry which is preliminary data.</text>
</comment>
<dbReference type="PROSITE" id="PS50106">
    <property type="entry name" value="PDZ"/>
    <property type="match status" value="1"/>
</dbReference>
<dbReference type="PANTHER" id="PTHR14191:SF3">
    <property type="entry name" value="NA(+)_H(+) EXCHANGE REGULATORY COFACTOR-LIKE PROTEIN NRFL-1"/>
    <property type="match status" value="1"/>
</dbReference>
<evidence type="ECO:0000256" key="1">
    <source>
        <dbReference type="ARBA" id="ARBA00022737"/>
    </source>
</evidence>
<feature type="compositionally biased region" description="Low complexity" evidence="2">
    <location>
        <begin position="231"/>
        <end position="276"/>
    </location>
</feature>
<dbReference type="GO" id="GO:0072659">
    <property type="term" value="P:protein localization to plasma membrane"/>
    <property type="evidence" value="ECO:0007669"/>
    <property type="project" value="TreeGrafter"/>
</dbReference>
<dbReference type="SMART" id="SM00228">
    <property type="entry name" value="PDZ"/>
    <property type="match status" value="1"/>
</dbReference>
<organism evidence="4 5">
    <name type="scientific">Brachionus calyciflorus</name>
    <dbReference type="NCBI Taxonomy" id="104777"/>
    <lineage>
        <taxon>Eukaryota</taxon>
        <taxon>Metazoa</taxon>
        <taxon>Spiralia</taxon>
        <taxon>Gnathifera</taxon>
        <taxon>Rotifera</taxon>
        <taxon>Eurotatoria</taxon>
        <taxon>Monogononta</taxon>
        <taxon>Pseudotrocha</taxon>
        <taxon>Ploima</taxon>
        <taxon>Brachionidae</taxon>
        <taxon>Brachionus</taxon>
    </lineage>
</organism>
<accession>A0A813TFV6</accession>
<evidence type="ECO:0000259" key="3">
    <source>
        <dbReference type="PROSITE" id="PS50106"/>
    </source>
</evidence>
<feature type="compositionally biased region" description="Low complexity" evidence="2">
    <location>
        <begin position="209"/>
        <end position="224"/>
    </location>
</feature>
<evidence type="ECO:0000313" key="4">
    <source>
        <dbReference type="EMBL" id="CAF0813310.1"/>
    </source>
</evidence>
<dbReference type="OrthoDB" id="10007415at2759"/>
<protein>
    <recommendedName>
        <fullName evidence="3">PDZ domain-containing protein</fullName>
    </recommendedName>
</protein>
<dbReference type="SUPFAM" id="SSF50156">
    <property type="entry name" value="PDZ domain-like"/>
    <property type="match status" value="1"/>
</dbReference>
<dbReference type="Proteomes" id="UP000663879">
    <property type="component" value="Unassembled WGS sequence"/>
</dbReference>